<dbReference type="InterPro" id="IPR036663">
    <property type="entry name" value="Fumarylacetoacetase_C_sf"/>
</dbReference>
<dbReference type="InterPro" id="IPR051121">
    <property type="entry name" value="FAH"/>
</dbReference>
<dbReference type="RefSeq" id="WP_197011401.1">
    <property type="nucleotide sequence ID" value="NZ_BAABES010000005.1"/>
</dbReference>
<evidence type="ECO:0000313" key="6">
    <source>
        <dbReference type="Proteomes" id="UP000614047"/>
    </source>
</evidence>
<dbReference type="GO" id="GO:0016853">
    <property type="term" value="F:isomerase activity"/>
    <property type="evidence" value="ECO:0007669"/>
    <property type="project" value="UniProtKB-ARBA"/>
</dbReference>
<gene>
    <name evidence="5" type="ORF">IW256_002824</name>
</gene>
<dbReference type="AlphaFoldDB" id="A0A931DJH5"/>
<evidence type="ECO:0000256" key="2">
    <source>
        <dbReference type="ARBA" id="ARBA00022723"/>
    </source>
</evidence>
<sequence length="295" mass="31610">MRIAAVREAGAVRIGVPAADGETIALLPAGLGTPDDVVRAGAPALEAVAEAAADAPVHPLAEVTLAAPLRRFNRDILATGWNYWDHFEESSGRREGQDPESRPTRPTFFTKGPGTVIGPYDDIAFDPDLSAKWDYEAEVAIVIGRDGRSITEETALDHVFGYCVANDVSQRDLQRAHGGQWLKGKSIDATMPLGPWITTADEVADPYGLRIQCEVNGALLQDASTRQVAFRFERLIAELSQGMTLRAGDVVLTGTPSGIGNARDPQVFLADGDLVVTRVTGLGELRNRVVRTALA</sequence>
<keyword evidence="6" id="KW-1185">Reference proteome</keyword>
<dbReference type="EMBL" id="JADOUA010000001">
    <property type="protein sequence ID" value="MBG6088711.1"/>
    <property type="molecule type" value="Genomic_DNA"/>
</dbReference>
<dbReference type="PANTHER" id="PTHR42796:SF4">
    <property type="entry name" value="FUMARYLACETOACETATE HYDROLASE DOMAIN-CONTAINING PROTEIN 2A"/>
    <property type="match status" value="1"/>
</dbReference>
<evidence type="ECO:0000259" key="4">
    <source>
        <dbReference type="Pfam" id="PF01557"/>
    </source>
</evidence>
<dbReference type="InterPro" id="IPR011234">
    <property type="entry name" value="Fumarylacetoacetase-like_C"/>
</dbReference>
<protein>
    <submittedName>
        <fullName evidence="5">2-keto-4-pentenoate hydratase/2-oxohepta-3-ene-1,7-dioic acid hydratase in catechol pathway</fullName>
    </submittedName>
</protein>
<evidence type="ECO:0000256" key="3">
    <source>
        <dbReference type="SAM" id="MobiDB-lite"/>
    </source>
</evidence>
<dbReference type="FunFam" id="3.90.850.10:FF:000002">
    <property type="entry name" value="2-hydroxyhepta-2,4-diene-1,7-dioate isomerase"/>
    <property type="match status" value="1"/>
</dbReference>
<accession>A0A931DJH5</accession>
<dbReference type="Pfam" id="PF01557">
    <property type="entry name" value="FAA_hydrolase"/>
    <property type="match status" value="1"/>
</dbReference>
<dbReference type="PANTHER" id="PTHR42796">
    <property type="entry name" value="FUMARYLACETOACETATE HYDROLASE DOMAIN-CONTAINING PROTEIN 2A-RELATED"/>
    <property type="match status" value="1"/>
</dbReference>
<organism evidence="5 6">
    <name type="scientific">Actinomadura viridis</name>
    <dbReference type="NCBI Taxonomy" id="58110"/>
    <lineage>
        <taxon>Bacteria</taxon>
        <taxon>Bacillati</taxon>
        <taxon>Actinomycetota</taxon>
        <taxon>Actinomycetes</taxon>
        <taxon>Streptosporangiales</taxon>
        <taxon>Thermomonosporaceae</taxon>
        <taxon>Actinomadura</taxon>
    </lineage>
</organism>
<dbReference type="Gene3D" id="3.90.850.10">
    <property type="entry name" value="Fumarylacetoacetase-like, C-terminal domain"/>
    <property type="match status" value="1"/>
</dbReference>
<dbReference type="GO" id="GO:0019752">
    <property type="term" value="P:carboxylic acid metabolic process"/>
    <property type="evidence" value="ECO:0007669"/>
    <property type="project" value="UniProtKB-ARBA"/>
</dbReference>
<name>A0A931DJH5_9ACTN</name>
<evidence type="ECO:0000256" key="1">
    <source>
        <dbReference type="ARBA" id="ARBA00010211"/>
    </source>
</evidence>
<evidence type="ECO:0000313" key="5">
    <source>
        <dbReference type="EMBL" id="MBG6088711.1"/>
    </source>
</evidence>
<comment type="caution">
    <text evidence="5">The sequence shown here is derived from an EMBL/GenBank/DDBJ whole genome shotgun (WGS) entry which is preliminary data.</text>
</comment>
<comment type="similarity">
    <text evidence="1">Belongs to the FAH family.</text>
</comment>
<dbReference type="Proteomes" id="UP000614047">
    <property type="component" value="Unassembled WGS sequence"/>
</dbReference>
<proteinExistence type="inferred from homology"/>
<keyword evidence="2" id="KW-0479">Metal-binding</keyword>
<reference evidence="5" key="1">
    <citation type="submission" date="2020-11" db="EMBL/GenBank/DDBJ databases">
        <title>Sequencing the genomes of 1000 actinobacteria strains.</title>
        <authorList>
            <person name="Klenk H.-P."/>
        </authorList>
    </citation>
    <scope>NUCLEOTIDE SEQUENCE</scope>
    <source>
        <strain evidence="5">DSM 43175</strain>
    </source>
</reference>
<dbReference type="SUPFAM" id="SSF56529">
    <property type="entry name" value="FAH"/>
    <property type="match status" value="1"/>
</dbReference>
<feature type="compositionally biased region" description="Basic and acidic residues" evidence="3">
    <location>
        <begin position="89"/>
        <end position="103"/>
    </location>
</feature>
<feature type="region of interest" description="Disordered" evidence="3">
    <location>
        <begin position="89"/>
        <end position="111"/>
    </location>
</feature>
<feature type="domain" description="Fumarylacetoacetase-like C-terminal" evidence="4">
    <location>
        <begin position="76"/>
        <end position="290"/>
    </location>
</feature>
<dbReference type="GO" id="GO:0046872">
    <property type="term" value="F:metal ion binding"/>
    <property type="evidence" value="ECO:0007669"/>
    <property type="project" value="UniProtKB-KW"/>
</dbReference>